<dbReference type="AlphaFoldDB" id="D6ZFH9"/>
<evidence type="ECO:0000256" key="2">
    <source>
        <dbReference type="ARBA" id="ARBA00022801"/>
    </source>
</evidence>
<dbReference type="HOGENOM" id="CLU_083334_1_0_11"/>
<dbReference type="eggNOG" id="COG1051">
    <property type="taxonomic scope" value="Bacteria"/>
</dbReference>
<feature type="domain" description="Nudix hydrolase" evidence="3">
    <location>
        <begin position="19"/>
        <end position="151"/>
    </location>
</feature>
<keyword evidence="2 4" id="KW-0378">Hydrolase</keyword>
<dbReference type="STRING" id="640132.Srot_1233"/>
<keyword evidence="5" id="KW-1185">Reference proteome</keyword>
<comment type="cofactor">
    <cofactor evidence="1">
        <name>Mg(2+)</name>
        <dbReference type="ChEBI" id="CHEBI:18420"/>
    </cofactor>
</comment>
<dbReference type="InterPro" id="IPR020084">
    <property type="entry name" value="NUDIX_hydrolase_CS"/>
</dbReference>
<dbReference type="Proteomes" id="UP000002247">
    <property type="component" value="Chromosome"/>
</dbReference>
<accession>D6ZFH9</accession>
<dbReference type="KEGG" id="srt:Srot_1233"/>
<sequence>MRGDGNGWVEDHDGSKRWGRYGAAGLLLRAPGAHGEAMVLLQHRALWSHQGGTWSLPGGARDSHESAVETALREAFEETGVDPAALKVRAERETARIQTGWAYTTIIADAPRTLPLVANEESEELRWVPEEQVDLLPLHPGMALGWPSVRTRPVTLAIARSDEELAQLFEVLVRGRRQRTVELPGGGFGWLGTRGEALDVPRETALAWLRG</sequence>
<dbReference type="PROSITE" id="PS51462">
    <property type="entry name" value="NUDIX"/>
    <property type="match status" value="1"/>
</dbReference>
<dbReference type="SUPFAM" id="SSF55811">
    <property type="entry name" value="Nudix"/>
    <property type="match status" value="1"/>
</dbReference>
<dbReference type="InterPro" id="IPR000086">
    <property type="entry name" value="NUDIX_hydrolase_dom"/>
</dbReference>
<protein>
    <submittedName>
        <fullName evidence="4">NUDIX hydrolase</fullName>
    </submittedName>
</protein>
<reference evidence="4 5" key="1">
    <citation type="journal article" date="2010" name="Stand. Genomic Sci.">
        <title>Complete genome sequence of Segniliparus rotundus type strain (CDC 1076).</title>
        <authorList>
            <person name="Sikorski J."/>
            <person name="Lapidus A."/>
            <person name="Copeland A."/>
            <person name="Misra M."/>
            <person name="Glavina Del Rio T."/>
            <person name="Nolan M."/>
            <person name="Lucas S."/>
            <person name="Chen F."/>
            <person name="Tice H."/>
            <person name="Cheng J.F."/>
            <person name="Jando M."/>
            <person name="Schneider S."/>
            <person name="Bruce D."/>
            <person name="Goodwin L."/>
            <person name="Pitluck S."/>
            <person name="Liolios K."/>
            <person name="Mikhailova N."/>
            <person name="Pati A."/>
            <person name="Ivanova N."/>
            <person name="Mavromatis K."/>
            <person name="Chen A."/>
            <person name="Palaniappan K."/>
            <person name="Chertkov O."/>
            <person name="Land M."/>
            <person name="Hauser L."/>
            <person name="Chang Y.J."/>
            <person name="Jeffries C.D."/>
            <person name="Brettin T."/>
            <person name="Detter J.C."/>
            <person name="Han C."/>
            <person name="Rohde M."/>
            <person name="Goker M."/>
            <person name="Bristow J."/>
            <person name="Eisen J.A."/>
            <person name="Markowitz V."/>
            <person name="Hugenholtz P."/>
            <person name="Kyrpides N.C."/>
            <person name="Klenk H.P."/>
        </authorList>
    </citation>
    <scope>NUCLEOTIDE SEQUENCE [LARGE SCALE GENOMIC DNA]</scope>
    <source>
        <strain evidence="5">ATCC BAA-972 / CDC 1076 / CIP 108378 / DSM 44985 / JCM 13578</strain>
    </source>
</reference>
<dbReference type="PROSITE" id="PS00893">
    <property type="entry name" value="NUDIX_BOX"/>
    <property type="match status" value="1"/>
</dbReference>
<proteinExistence type="predicted"/>
<name>D6ZFH9_SEGRD</name>
<dbReference type="Pfam" id="PF00293">
    <property type="entry name" value="NUDIX"/>
    <property type="match status" value="1"/>
</dbReference>
<organism evidence="4 5">
    <name type="scientific">Segniliparus rotundus (strain ATCC BAA-972 / CDC 1076 / CIP 108378 / DSM 44985 / JCM 13578)</name>
    <dbReference type="NCBI Taxonomy" id="640132"/>
    <lineage>
        <taxon>Bacteria</taxon>
        <taxon>Bacillati</taxon>
        <taxon>Actinomycetota</taxon>
        <taxon>Actinomycetes</taxon>
        <taxon>Mycobacteriales</taxon>
        <taxon>Segniliparaceae</taxon>
        <taxon>Segniliparus</taxon>
    </lineage>
</organism>
<evidence type="ECO:0000313" key="5">
    <source>
        <dbReference type="Proteomes" id="UP000002247"/>
    </source>
</evidence>
<gene>
    <name evidence="4" type="ordered locus">Srot_1233</name>
</gene>
<dbReference type="PANTHER" id="PTHR43046:SF2">
    <property type="entry name" value="8-OXO-DGTP DIPHOSPHATASE-RELATED"/>
    <property type="match status" value="1"/>
</dbReference>
<dbReference type="CDD" id="cd18877">
    <property type="entry name" value="NUDIX_Hydrolase"/>
    <property type="match status" value="1"/>
</dbReference>
<dbReference type="OrthoDB" id="3404294at2"/>
<dbReference type="PANTHER" id="PTHR43046">
    <property type="entry name" value="GDP-MANNOSE MANNOSYL HYDROLASE"/>
    <property type="match status" value="1"/>
</dbReference>
<dbReference type="RefSeq" id="WP_013138159.1">
    <property type="nucleotide sequence ID" value="NC_014168.1"/>
</dbReference>
<dbReference type="Gene3D" id="3.90.79.10">
    <property type="entry name" value="Nucleoside Triphosphate Pyrophosphohydrolase"/>
    <property type="match status" value="1"/>
</dbReference>
<evidence type="ECO:0000259" key="3">
    <source>
        <dbReference type="PROSITE" id="PS51462"/>
    </source>
</evidence>
<dbReference type="InterPro" id="IPR015797">
    <property type="entry name" value="NUDIX_hydrolase-like_dom_sf"/>
</dbReference>
<evidence type="ECO:0000313" key="4">
    <source>
        <dbReference type="EMBL" id="ADG97703.1"/>
    </source>
</evidence>
<evidence type="ECO:0000256" key="1">
    <source>
        <dbReference type="ARBA" id="ARBA00001946"/>
    </source>
</evidence>
<dbReference type="EMBL" id="CP001958">
    <property type="protein sequence ID" value="ADG97703.1"/>
    <property type="molecule type" value="Genomic_DNA"/>
</dbReference>
<dbReference type="GO" id="GO:0016787">
    <property type="term" value="F:hydrolase activity"/>
    <property type="evidence" value="ECO:0007669"/>
    <property type="project" value="UniProtKB-KW"/>
</dbReference>